<keyword evidence="1" id="KW-0812">Transmembrane</keyword>
<evidence type="ECO:0000313" key="4">
    <source>
        <dbReference type="EMBL" id="PNR29400.1"/>
    </source>
</evidence>
<dbReference type="Gramene" id="Pp3c23_14910V3.1">
    <property type="protein sequence ID" value="Pp3c23_14910V3.1"/>
    <property type="gene ID" value="Pp3c23_14910"/>
</dbReference>
<dbReference type="PaxDb" id="3218-PP1S156_59V6.1"/>
<reference evidence="5" key="3">
    <citation type="submission" date="2020-12" db="UniProtKB">
        <authorList>
            <consortium name="EnsemblPlants"/>
        </authorList>
    </citation>
    <scope>IDENTIFICATION</scope>
</reference>
<name>A0A2K1IJE8_PHYPA</name>
<dbReference type="PANTHER" id="PTHR21385">
    <property type="entry name" value="ZINC FINGER PROTEIN-RELATED"/>
    <property type="match status" value="1"/>
</dbReference>
<gene>
    <name evidence="5" type="primary">LOC112275927</name>
    <name evidence="4" type="ORF">PHYPA_028093</name>
</gene>
<protein>
    <recommendedName>
        <fullName evidence="3">C2H2-type domain-containing protein</fullName>
    </recommendedName>
</protein>
<dbReference type="RefSeq" id="XP_024362471.1">
    <property type="nucleotide sequence ID" value="XM_024506703.2"/>
</dbReference>
<keyword evidence="1" id="KW-0472">Membrane</keyword>
<accession>A0A2K1IJE8</accession>
<reference evidence="4 6" key="1">
    <citation type="journal article" date="2008" name="Science">
        <title>The Physcomitrella genome reveals evolutionary insights into the conquest of land by plants.</title>
        <authorList>
            <person name="Rensing S."/>
            <person name="Lang D."/>
            <person name="Zimmer A."/>
            <person name="Terry A."/>
            <person name="Salamov A."/>
            <person name="Shapiro H."/>
            <person name="Nishiyama T."/>
            <person name="Perroud P.-F."/>
            <person name="Lindquist E."/>
            <person name="Kamisugi Y."/>
            <person name="Tanahashi T."/>
            <person name="Sakakibara K."/>
            <person name="Fujita T."/>
            <person name="Oishi K."/>
            <person name="Shin-I T."/>
            <person name="Kuroki Y."/>
            <person name="Toyoda A."/>
            <person name="Suzuki Y."/>
            <person name="Hashimoto A."/>
            <person name="Yamaguchi K."/>
            <person name="Sugano A."/>
            <person name="Kohara Y."/>
            <person name="Fujiyama A."/>
            <person name="Anterola A."/>
            <person name="Aoki S."/>
            <person name="Ashton N."/>
            <person name="Barbazuk W.B."/>
            <person name="Barker E."/>
            <person name="Bennetzen J."/>
            <person name="Bezanilla M."/>
            <person name="Blankenship R."/>
            <person name="Cho S.H."/>
            <person name="Dutcher S."/>
            <person name="Estelle M."/>
            <person name="Fawcett J.A."/>
            <person name="Gundlach H."/>
            <person name="Hanada K."/>
            <person name="Heyl A."/>
            <person name="Hicks K.A."/>
            <person name="Hugh J."/>
            <person name="Lohr M."/>
            <person name="Mayer K."/>
            <person name="Melkozernov A."/>
            <person name="Murata T."/>
            <person name="Nelson D."/>
            <person name="Pils B."/>
            <person name="Prigge M."/>
            <person name="Reiss B."/>
            <person name="Renner T."/>
            <person name="Rombauts S."/>
            <person name="Rushton P."/>
            <person name="Sanderfoot A."/>
            <person name="Schween G."/>
            <person name="Shiu S.-H."/>
            <person name="Stueber K."/>
            <person name="Theodoulou F.L."/>
            <person name="Tu H."/>
            <person name="Van de Peer Y."/>
            <person name="Verrier P.J."/>
            <person name="Waters E."/>
            <person name="Wood A."/>
            <person name="Yang L."/>
            <person name="Cove D."/>
            <person name="Cuming A."/>
            <person name="Hasebe M."/>
            <person name="Lucas S."/>
            <person name="Mishler D.B."/>
            <person name="Reski R."/>
            <person name="Grigoriev I."/>
            <person name="Quatrano R.S."/>
            <person name="Boore J.L."/>
        </authorList>
    </citation>
    <scope>NUCLEOTIDE SEQUENCE [LARGE SCALE GENOMIC DNA]</scope>
    <source>
        <strain evidence="5 6">cv. Gransden 2004</strain>
    </source>
</reference>
<evidence type="ECO:0000259" key="3">
    <source>
        <dbReference type="PROSITE" id="PS00028"/>
    </source>
</evidence>
<reference evidence="4 6" key="2">
    <citation type="journal article" date="2018" name="Plant J.">
        <title>The Physcomitrella patens chromosome-scale assembly reveals moss genome structure and evolution.</title>
        <authorList>
            <person name="Lang D."/>
            <person name="Ullrich K.K."/>
            <person name="Murat F."/>
            <person name="Fuchs J."/>
            <person name="Jenkins J."/>
            <person name="Haas F.B."/>
            <person name="Piednoel M."/>
            <person name="Gundlach H."/>
            <person name="Van Bel M."/>
            <person name="Meyberg R."/>
            <person name="Vives C."/>
            <person name="Morata J."/>
            <person name="Symeonidi A."/>
            <person name="Hiss M."/>
            <person name="Muchero W."/>
            <person name="Kamisugi Y."/>
            <person name="Saleh O."/>
            <person name="Blanc G."/>
            <person name="Decker E.L."/>
            <person name="van Gessel N."/>
            <person name="Grimwood J."/>
            <person name="Hayes R.D."/>
            <person name="Graham S.W."/>
            <person name="Gunter L.E."/>
            <person name="McDaniel S.F."/>
            <person name="Hoernstein S.N.W."/>
            <person name="Larsson A."/>
            <person name="Li F.W."/>
            <person name="Perroud P.F."/>
            <person name="Phillips J."/>
            <person name="Ranjan P."/>
            <person name="Rokshar D.S."/>
            <person name="Rothfels C.J."/>
            <person name="Schneider L."/>
            <person name="Shu S."/>
            <person name="Stevenson D.W."/>
            <person name="Thummler F."/>
            <person name="Tillich M."/>
            <person name="Villarreal Aguilar J.C."/>
            <person name="Widiez T."/>
            <person name="Wong G.K."/>
            <person name="Wymore A."/>
            <person name="Zhang Y."/>
            <person name="Zimmer A.D."/>
            <person name="Quatrano R.S."/>
            <person name="Mayer K.F.X."/>
            <person name="Goodstein D."/>
            <person name="Casacuberta J.M."/>
            <person name="Vandepoele K."/>
            <person name="Reski R."/>
            <person name="Cuming A.C."/>
            <person name="Tuskan G.A."/>
            <person name="Maumus F."/>
            <person name="Salse J."/>
            <person name="Schmutz J."/>
            <person name="Rensing S.A."/>
        </authorList>
    </citation>
    <scope>NUCLEOTIDE SEQUENCE [LARGE SCALE GENOMIC DNA]</scope>
    <source>
        <strain evidence="5 6">cv. Gransden 2004</strain>
    </source>
</reference>
<dbReference type="InterPro" id="IPR013087">
    <property type="entry name" value="Znf_C2H2_type"/>
</dbReference>
<keyword evidence="1" id="KW-1133">Transmembrane helix</keyword>
<feature type="transmembrane region" description="Helical" evidence="1">
    <location>
        <begin position="232"/>
        <end position="254"/>
    </location>
</feature>
<evidence type="ECO:0000256" key="2">
    <source>
        <dbReference type="SAM" id="SignalP"/>
    </source>
</evidence>
<dbReference type="EnsemblPlants" id="Pp3c23_14910V3.1">
    <property type="protein sequence ID" value="Pp3c23_14910V3.1"/>
    <property type="gene ID" value="Pp3c23_14910"/>
</dbReference>
<feature type="domain" description="C2H2-type" evidence="3">
    <location>
        <begin position="109"/>
        <end position="130"/>
    </location>
</feature>
<keyword evidence="6" id="KW-1185">Reference proteome</keyword>
<dbReference type="AlphaFoldDB" id="A0A2K1IJE8"/>
<evidence type="ECO:0000256" key="1">
    <source>
        <dbReference type="SAM" id="Phobius"/>
    </source>
</evidence>
<dbReference type="EMBL" id="ABEU02000023">
    <property type="protein sequence ID" value="PNR29400.1"/>
    <property type="molecule type" value="Genomic_DNA"/>
</dbReference>
<feature type="signal peptide" evidence="2">
    <location>
        <begin position="1"/>
        <end position="30"/>
    </location>
</feature>
<dbReference type="OrthoDB" id="4507at2759"/>
<evidence type="ECO:0000313" key="5">
    <source>
        <dbReference type="EnsemblPlants" id="Pp3c23_14910V3.1"/>
    </source>
</evidence>
<dbReference type="Gramene" id="Pp3c23_14910V3.2">
    <property type="protein sequence ID" value="Pp3c23_14910V3.2"/>
    <property type="gene ID" value="Pp3c23_14910"/>
</dbReference>
<dbReference type="Proteomes" id="UP000006727">
    <property type="component" value="Chromosome 23"/>
</dbReference>
<organism evidence="4">
    <name type="scientific">Physcomitrium patens</name>
    <name type="common">Spreading-leaved earth moss</name>
    <name type="synonym">Physcomitrella patens</name>
    <dbReference type="NCBI Taxonomy" id="3218"/>
    <lineage>
        <taxon>Eukaryota</taxon>
        <taxon>Viridiplantae</taxon>
        <taxon>Streptophyta</taxon>
        <taxon>Embryophyta</taxon>
        <taxon>Bryophyta</taxon>
        <taxon>Bryophytina</taxon>
        <taxon>Bryopsida</taxon>
        <taxon>Funariidae</taxon>
        <taxon>Funariales</taxon>
        <taxon>Funariaceae</taxon>
        <taxon>Physcomitrium</taxon>
    </lineage>
</organism>
<keyword evidence="2" id="KW-0732">Signal</keyword>
<evidence type="ECO:0000313" key="6">
    <source>
        <dbReference type="Proteomes" id="UP000006727"/>
    </source>
</evidence>
<proteinExistence type="predicted"/>
<feature type="chain" id="PRO_5044576236" description="C2H2-type domain-containing protein" evidence="2">
    <location>
        <begin position="31"/>
        <end position="279"/>
    </location>
</feature>
<sequence length="279" mass="32692">MMTRRFWSPGSYVLIFLVLVLGSSSFMAHAENSRVLEERQRELREEKNIVHCSRSRSRTVREIVHEYLTPFVEAEKYTLPESCRLHPANDIYREQEENMDELRPMQWQCRYCKKIFRNQGFLDTHFDNRHSNLLDKSLNMCLADACGALHCDYYNSLSTSKSQKQSTCKPAVVERNRHSCEVLANTCFPADHSPAAQRLNDFFKRQFCDAHTCKKKLKIFPRGNGINRNKSLIYAFTLFTIVALAIFYLIVYLVRRDTNMLKKGMRRASLRPTSKVQKD</sequence>
<dbReference type="PROSITE" id="PS00028">
    <property type="entry name" value="ZINC_FINGER_C2H2_1"/>
    <property type="match status" value="1"/>
</dbReference>
<dbReference type="GeneID" id="112275927"/>
<dbReference type="EnsemblPlants" id="Pp3c23_14910V3.2">
    <property type="protein sequence ID" value="Pp3c23_14910V3.2"/>
    <property type="gene ID" value="Pp3c23_14910"/>
</dbReference>
<dbReference type="PANTHER" id="PTHR21385:SF0">
    <property type="entry name" value="RE51073P"/>
    <property type="match status" value="1"/>
</dbReference>